<evidence type="ECO:0008006" key="5">
    <source>
        <dbReference type="Google" id="ProtNLM"/>
    </source>
</evidence>
<dbReference type="SMART" id="SM01149">
    <property type="entry name" value="DUF1237"/>
    <property type="match status" value="1"/>
</dbReference>
<keyword evidence="2" id="KW-0732">Signal</keyword>
<evidence type="ECO:0000313" key="4">
    <source>
        <dbReference type="Proteomes" id="UP000237481"/>
    </source>
</evidence>
<dbReference type="PANTHER" id="PTHR31047:SF0">
    <property type="entry name" value="MEIOTICALLY UP-REGULATED GENE 157 PROTEIN"/>
    <property type="match status" value="1"/>
</dbReference>
<dbReference type="EMBL" id="PKSG01000658">
    <property type="protein sequence ID" value="POR33719.1"/>
    <property type="molecule type" value="Genomic_DNA"/>
</dbReference>
<dbReference type="InterPro" id="IPR008928">
    <property type="entry name" value="6-hairpin_glycosidase_sf"/>
</dbReference>
<dbReference type="STRING" id="94208.A0A2S4KU50"/>
<dbReference type="PANTHER" id="PTHR31047">
    <property type="entry name" value="MEIOTICALLY UP-REGULATED GENE 157 PROTEIN"/>
    <property type="match status" value="1"/>
</dbReference>
<dbReference type="InterPro" id="IPR012341">
    <property type="entry name" value="6hp_glycosidase-like_sf"/>
</dbReference>
<sequence length="557" mass="62353">MHFSARQHVGAVLGLFASFPAARAGWQEYAPQDRTPASCPDYTDHSQKRHGPFSTGPLALPFMRPSPECRTFNSSAVEKVIGDMKARLKNPDLSRLFENTFPSTLDTTVKYFDPESNLAFIVTGVTRLNSAQWLRDTGNQFAHLYKLLPQDDNLKALVKAIINTESRYISQYPYCGSFQPPPESGLKPTVNVSRCPDKLPHFSLEFYIDSVPCKDYATRVTVNPPVDNQAVFECKYELDSLASFLKITRSYYANTKDSSFINDNWKAAMNQILKVLHDQSQSSWASHWEFVSYYNWTGTSGSLSPPVPNEGNGEPKLANGLVASSHRPSDDLCVFNFITSDNAMMAVELGHVADMLDKIGNQEQMSSQVQQYASIIRDAVWAHTRTSNGIFAYETNGYGGQYVMDDANVPSLVSLPYLGFLPRNDSTYKKTKDTMFSRANPYYAVGKNFAGIGGPHVKATYPWPMSQISGIFGTDDDDEIKDRLSLILDNTSGLGLIHESVHIYNAGEFTRPWFAWANSYFAEMILDLAERKPGLIFKENTAYVVGQEEPDVRYELS</sequence>
<dbReference type="Gene3D" id="1.50.10.10">
    <property type="match status" value="1"/>
</dbReference>
<organism evidence="3 4">
    <name type="scientific">Tolypocladium paradoxum</name>
    <dbReference type="NCBI Taxonomy" id="94208"/>
    <lineage>
        <taxon>Eukaryota</taxon>
        <taxon>Fungi</taxon>
        <taxon>Dikarya</taxon>
        <taxon>Ascomycota</taxon>
        <taxon>Pezizomycotina</taxon>
        <taxon>Sordariomycetes</taxon>
        <taxon>Hypocreomycetidae</taxon>
        <taxon>Hypocreales</taxon>
        <taxon>Ophiocordycipitaceae</taxon>
        <taxon>Tolypocladium</taxon>
    </lineage>
</organism>
<evidence type="ECO:0000313" key="3">
    <source>
        <dbReference type="EMBL" id="POR33719.1"/>
    </source>
</evidence>
<accession>A0A2S4KU50</accession>
<protein>
    <recommendedName>
        <fullName evidence="5">Meiotically up-regulated protein</fullName>
    </recommendedName>
</protein>
<dbReference type="Proteomes" id="UP000237481">
    <property type="component" value="Unassembled WGS sequence"/>
</dbReference>
<dbReference type="GO" id="GO:0005975">
    <property type="term" value="P:carbohydrate metabolic process"/>
    <property type="evidence" value="ECO:0007669"/>
    <property type="project" value="InterPro"/>
</dbReference>
<evidence type="ECO:0000256" key="2">
    <source>
        <dbReference type="SAM" id="SignalP"/>
    </source>
</evidence>
<feature type="region of interest" description="Disordered" evidence="1">
    <location>
        <begin position="31"/>
        <end position="50"/>
    </location>
</feature>
<proteinExistence type="predicted"/>
<dbReference type="OrthoDB" id="7771656at2759"/>
<dbReference type="InterPro" id="IPR008313">
    <property type="entry name" value="GH125"/>
</dbReference>
<gene>
    <name evidence="3" type="ORF">TPAR_06091</name>
</gene>
<feature type="chain" id="PRO_5015559502" description="Meiotically up-regulated protein" evidence="2">
    <location>
        <begin position="25"/>
        <end position="557"/>
    </location>
</feature>
<evidence type="ECO:0000256" key="1">
    <source>
        <dbReference type="SAM" id="MobiDB-lite"/>
    </source>
</evidence>
<dbReference type="AlphaFoldDB" id="A0A2S4KU50"/>
<reference evidence="3 4" key="1">
    <citation type="submission" date="2018-01" db="EMBL/GenBank/DDBJ databases">
        <title>Harnessing the power of phylogenomics to disentangle the directionality and signatures of interkingdom host jumping in the parasitic fungal genus Tolypocladium.</title>
        <authorList>
            <person name="Quandt C.A."/>
            <person name="Patterson W."/>
            <person name="Spatafora J.W."/>
        </authorList>
    </citation>
    <scope>NUCLEOTIDE SEQUENCE [LARGE SCALE GENOMIC DNA]</scope>
    <source>
        <strain evidence="3 4">NRBC 100945</strain>
    </source>
</reference>
<dbReference type="PIRSF" id="PIRSF028846">
    <property type="entry name" value="UCP028846"/>
    <property type="match status" value="1"/>
</dbReference>
<dbReference type="GO" id="GO:0003824">
    <property type="term" value="F:catalytic activity"/>
    <property type="evidence" value="ECO:0007669"/>
    <property type="project" value="UniProtKB-ARBA"/>
</dbReference>
<name>A0A2S4KU50_9HYPO</name>
<dbReference type="SUPFAM" id="SSF48208">
    <property type="entry name" value="Six-hairpin glycosidases"/>
    <property type="match status" value="1"/>
</dbReference>
<feature type="signal peptide" evidence="2">
    <location>
        <begin position="1"/>
        <end position="24"/>
    </location>
</feature>
<keyword evidence="4" id="KW-1185">Reference proteome</keyword>
<comment type="caution">
    <text evidence="3">The sequence shown here is derived from an EMBL/GenBank/DDBJ whole genome shotgun (WGS) entry which is preliminary data.</text>
</comment>
<dbReference type="Pfam" id="PF06824">
    <property type="entry name" value="Glyco_hydro_125"/>
    <property type="match status" value="1"/>
</dbReference>